<dbReference type="RefSeq" id="WP_372566156.1">
    <property type="nucleotide sequence ID" value="NZ_JBGOSP010000033.1"/>
</dbReference>
<name>A0ABV4SVA6_9ACTN</name>
<protein>
    <submittedName>
        <fullName evidence="1">Uncharacterized protein</fullName>
    </submittedName>
</protein>
<dbReference type="EMBL" id="JBGOSP010000033">
    <property type="protein sequence ID" value="MFA3842105.1"/>
    <property type="molecule type" value="Genomic_DNA"/>
</dbReference>
<gene>
    <name evidence="1" type="ORF">ACEG43_38935</name>
</gene>
<reference evidence="1 2" key="1">
    <citation type="submission" date="2024-08" db="EMBL/GenBank/DDBJ databases">
        <title>Genome sequence of Streptomyces aureus CACIA-1.46HGO.</title>
        <authorList>
            <person name="Evangelista-Martinez Z."/>
        </authorList>
    </citation>
    <scope>NUCLEOTIDE SEQUENCE [LARGE SCALE GENOMIC DNA]</scope>
    <source>
        <strain evidence="1 2">CACIA-1.46HGO</strain>
    </source>
</reference>
<accession>A0ABV4SVA6</accession>
<proteinExistence type="predicted"/>
<dbReference type="Gene3D" id="3.40.50.300">
    <property type="entry name" value="P-loop containing nucleotide triphosphate hydrolases"/>
    <property type="match status" value="1"/>
</dbReference>
<dbReference type="InterPro" id="IPR027417">
    <property type="entry name" value="P-loop_NTPase"/>
</dbReference>
<evidence type="ECO:0000313" key="1">
    <source>
        <dbReference type="EMBL" id="MFA3842105.1"/>
    </source>
</evidence>
<organism evidence="1 2">
    <name type="scientific">Streptomyces aureus</name>
    <dbReference type="NCBI Taxonomy" id="193461"/>
    <lineage>
        <taxon>Bacteria</taxon>
        <taxon>Bacillati</taxon>
        <taxon>Actinomycetota</taxon>
        <taxon>Actinomycetes</taxon>
        <taxon>Kitasatosporales</taxon>
        <taxon>Streptomycetaceae</taxon>
        <taxon>Streptomyces</taxon>
    </lineage>
</organism>
<sequence length="305" mass="33091">MALIALVSAASDGVSTSATALALSSRQSVLLAEFDMAGSKLRHRLLRGIHLGGQALDGNIGLHKLAEAYWSSAAAGVQDLAPQVDQHLWPLDDTGMRLVLPGLTDPRQASSLQELWPSLIDVLQMTDHEHHWDVIVDGGRLAWENGRLHRLLTPAPVLHQADIVLLVVRLADPASVFLASTAIEALQDELGQHGTGTRALGLLTLASGSRREFAPHEVEAKFEAPILGSLAWDERAAAYLSAGGAPPRNLARSALLRSARDVLGPLREYAQRRRLHMEMRAQQGVSPAVLHQVRQLGMRRRREAS</sequence>
<evidence type="ECO:0000313" key="2">
    <source>
        <dbReference type="Proteomes" id="UP001571476"/>
    </source>
</evidence>
<comment type="caution">
    <text evidence="1">The sequence shown here is derived from an EMBL/GenBank/DDBJ whole genome shotgun (WGS) entry which is preliminary data.</text>
</comment>
<dbReference type="Proteomes" id="UP001571476">
    <property type="component" value="Unassembled WGS sequence"/>
</dbReference>
<keyword evidence="2" id="KW-1185">Reference proteome</keyword>